<dbReference type="AlphaFoldDB" id="A0A6A6E874"/>
<evidence type="ECO:0000313" key="3">
    <source>
        <dbReference type="Proteomes" id="UP000800200"/>
    </source>
</evidence>
<organism evidence="2 3">
    <name type="scientific">Zopfia rhizophila CBS 207.26</name>
    <dbReference type="NCBI Taxonomy" id="1314779"/>
    <lineage>
        <taxon>Eukaryota</taxon>
        <taxon>Fungi</taxon>
        <taxon>Dikarya</taxon>
        <taxon>Ascomycota</taxon>
        <taxon>Pezizomycotina</taxon>
        <taxon>Dothideomycetes</taxon>
        <taxon>Dothideomycetes incertae sedis</taxon>
        <taxon>Zopfiaceae</taxon>
        <taxon>Zopfia</taxon>
    </lineage>
</organism>
<keyword evidence="3" id="KW-1185">Reference proteome</keyword>
<name>A0A6A6E874_9PEZI</name>
<accession>A0A6A6E874</accession>
<feature type="transmembrane region" description="Helical" evidence="1">
    <location>
        <begin position="36"/>
        <end position="57"/>
    </location>
</feature>
<keyword evidence="1" id="KW-1133">Transmembrane helix</keyword>
<evidence type="ECO:0000313" key="2">
    <source>
        <dbReference type="EMBL" id="KAF2188167.1"/>
    </source>
</evidence>
<keyword evidence="1" id="KW-0812">Transmembrane</keyword>
<feature type="transmembrane region" description="Helical" evidence="1">
    <location>
        <begin position="164"/>
        <end position="183"/>
    </location>
</feature>
<dbReference type="PANTHER" id="PTHR37577:SF1">
    <property type="entry name" value="INTEGRAL MEMBRANE PROTEIN"/>
    <property type="match status" value="1"/>
</dbReference>
<reference evidence="2" key="1">
    <citation type="journal article" date="2020" name="Stud. Mycol.">
        <title>101 Dothideomycetes genomes: a test case for predicting lifestyles and emergence of pathogens.</title>
        <authorList>
            <person name="Haridas S."/>
            <person name="Albert R."/>
            <person name="Binder M."/>
            <person name="Bloem J."/>
            <person name="Labutti K."/>
            <person name="Salamov A."/>
            <person name="Andreopoulos B."/>
            <person name="Baker S."/>
            <person name="Barry K."/>
            <person name="Bills G."/>
            <person name="Bluhm B."/>
            <person name="Cannon C."/>
            <person name="Castanera R."/>
            <person name="Culley D."/>
            <person name="Daum C."/>
            <person name="Ezra D."/>
            <person name="Gonzalez J."/>
            <person name="Henrissat B."/>
            <person name="Kuo A."/>
            <person name="Liang C."/>
            <person name="Lipzen A."/>
            <person name="Lutzoni F."/>
            <person name="Magnuson J."/>
            <person name="Mondo S."/>
            <person name="Nolan M."/>
            <person name="Ohm R."/>
            <person name="Pangilinan J."/>
            <person name="Park H.-J."/>
            <person name="Ramirez L."/>
            <person name="Alfaro M."/>
            <person name="Sun H."/>
            <person name="Tritt A."/>
            <person name="Yoshinaga Y."/>
            <person name="Zwiers L.-H."/>
            <person name="Turgeon B."/>
            <person name="Goodwin S."/>
            <person name="Spatafora J."/>
            <person name="Crous P."/>
            <person name="Grigoriev I."/>
        </authorList>
    </citation>
    <scope>NUCLEOTIDE SEQUENCE</scope>
    <source>
        <strain evidence="2">CBS 207.26</strain>
    </source>
</reference>
<dbReference type="OrthoDB" id="5427664at2759"/>
<gene>
    <name evidence="2" type="ORF">K469DRAFT_90243</name>
</gene>
<proteinExistence type="predicted"/>
<dbReference type="EMBL" id="ML994624">
    <property type="protein sequence ID" value="KAF2188167.1"/>
    <property type="molecule type" value="Genomic_DNA"/>
</dbReference>
<protein>
    <submittedName>
        <fullName evidence="2">Uncharacterized protein</fullName>
    </submittedName>
</protein>
<feature type="transmembrane region" description="Helical" evidence="1">
    <location>
        <begin position="195"/>
        <end position="215"/>
    </location>
</feature>
<keyword evidence="1" id="KW-0472">Membrane</keyword>
<dbReference type="Proteomes" id="UP000800200">
    <property type="component" value="Unassembled WGS sequence"/>
</dbReference>
<evidence type="ECO:0000256" key="1">
    <source>
        <dbReference type="SAM" id="Phobius"/>
    </source>
</evidence>
<dbReference type="PANTHER" id="PTHR37577">
    <property type="entry name" value="INTEGRAL MEMBRANE PROTEIN"/>
    <property type="match status" value="1"/>
</dbReference>
<dbReference type="InterPro" id="IPR053018">
    <property type="entry name" value="Elsinochrome_Biosynth-Asso"/>
</dbReference>
<feature type="transmembrane region" description="Helical" evidence="1">
    <location>
        <begin position="127"/>
        <end position="152"/>
    </location>
</feature>
<sequence length="252" mass="27554">MGHCGSTLTCDACYSDTPDAGCMTALEADADILGNGVLATFLVSAILTCGAILLGYVGDATHEAELNVIDKNVIRRYQASFVHNAIIPKLKSLWGTVRIPTIKFVTFGRVQKTSLERRITRKQRVEALSRFVLILSDQQLVTGLAILIGGLVGRCRISLYEYQMVTALAWFSSTTHLATLSVLRSYFINHHTVRNWRVVGMVASMILLIFSEVMVDIPASGNTQLINPFQCVFSTTGGAEYASDPSPCAPRY</sequence>